<dbReference type="PRINTS" id="PR00368">
    <property type="entry name" value="FADPNR"/>
</dbReference>
<evidence type="ECO:0000256" key="3">
    <source>
        <dbReference type="ARBA" id="ARBA00022827"/>
    </source>
</evidence>
<dbReference type="SUPFAM" id="SSF55424">
    <property type="entry name" value="FAD/NAD-linked reductases, dimerisation (C-terminal) domain"/>
    <property type="match status" value="1"/>
</dbReference>
<evidence type="ECO:0000259" key="5">
    <source>
        <dbReference type="Pfam" id="PF07992"/>
    </source>
</evidence>
<evidence type="ECO:0000256" key="2">
    <source>
        <dbReference type="ARBA" id="ARBA00022630"/>
    </source>
</evidence>
<feature type="domain" description="Reductase C-terminal" evidence="6">
    <location>
        <begin position="317"/>
        <end position="399"/>
    </location>
</feature>
<evidence type="ECO:0000313" key="7">
    <source>
        <dbReference type="EMBL" id="GAA4333455.1"/>
    </source>
</evidence>
<keyword evidence="2" id="KW-0285">Flavoprotein</keyword>
<dbReference type="InterPro" id="IPR028202">
    <property type="entry name" value="Reductase_C"/>
</dbReference>
<dbReference type="PRINTS" id="PR00411">
    <property type="entry name" value="PNDRDTASEI"/>
</dbReference>
<keyword evidence="3" id="KW-0274">FAD</keyword>
<dbReference type="RefSeq" id="WP_345249809.1">
    <property type="nucleotide sequence ID" value="NZ_BAABFO010000010.1"/>
</dbReference>
<dbReference type="InterPro" id="IPR016156">
    <property type="entry name" value="FAD/NAD-linked_Rdtase_dimer_sf"/>
</dbReference>
<keyword evidence="4" id="KW-0560">Oxidoreductase</keyword>
<evidence type="ECO:0000256" key="1">
    <source>
        <dbReference type="ARBA" id="ARBA00001974"/>
    </source>
</evidence>
<evidence type="ECO:0000313" key="8">
    <source>
        <dbReference type="Proteomes" id="UP001501671"/>
    </source>
</evidence>
<dbReference type="Pfam" id="PF07992">
    <property type="entry name" value="Pyr_redox_2"/>
    <property type="match status" value="1"/>
</dbReference>
<dbReference type="EMBL" id="BAABFO010000010">
    <property type="protein sequence ID" value="GAA4333455.1"/>
    <property type="molecule type" value="Genomic_DNA"/>
</dbReference>
<dbReference type="PANTHER" id="PTHR43557:SF2">
    <property type="entry name" value="RIESKE DOMAIN-CONTAINING PROTEIN-RELATED"/>
    <property type="match status" value="1"/>
</dbReference>
<dbReference type="Gene3D" id="3.30.390.30">
    <property type="match status" value="1"/>
</dbReference>
<keyword evidence="8" id="KW-1185">Reference proteome</keyword>
<sequence>MQTFVIVGAGQAGGWIALTLRSEGFAGRIVMIGNESHPPYERPPLSKAVLKGEAEPHSTYIVTADKLAEDKVELWLDETAQEIDRERCAVRCASGRSVQYDALFLTTGGSARKLPSLPEGPNTFYLRRLEDAALLGEALQRAGSLLVVGGGWIGLEVAATARQAGKAVTVVEMAPALCARSLPPEMSAFLADLHRGHGVDLRLGARADFEPHGAGVRARLADGTAVDADVAVVGVGMVPHTELAQACGLEVDNGIVTDAQGRTSDPRIFAAGDVANHPSRHAGRRLRLESWANAQNQAVVAAKAALGGADEYHDIPWFWSDQYDVNLQILGLPPEGVAPVVRRYDGRRQVYFYLAEGRVRSAIAINSGRDIRVIKRWMAAGTAPSAADLQDVSRDLQKLPAAA</sequence>
<comment type="cofactor">
    <cofactor evidence="1">
        <name>FAD</name>
        <dbReference type="ChEBI" id="CHEBI:57692"/>
    </cofactor>
</comment>
<protein>
    <submittedName>
        <fullName evidence="7">FAD-dependent oxidoreductase</fullName>
    </submittedName>
</protein>
<dbReference type="SUPFAM" id="SSF51905">
    <property type="entry name" value="FAD/NAD(P)-binding domain"/>
    <property type="match status" value="2"/>
</dbReference>
<dbReference type="InterPro" id="IPR050446">
    <property type="entry name" value="FAD-oxidoreductase/Apoptosis"/>
</dbReference>
<dbReference type="Pfam" id="PF14759">
    <property type="entry name" value="Reductase_C"/>
    <property type="match status" value="1"/>
</dbReference>
<evidence type="ECO:0000259" key="6">
    <source>
        <dbReference type="Pfam" id="PF14759"/>
    </source>
</evidence>
<name>A0ABP8H3E4_9BURK</name>
<dbReference type="InterPro" id="IPR036188">
    <property type="entry name" value="FAD/NAD-bd_sf"/>
</dbReference>
<gene>
    <name evidence="7" type="ORF">GCM10023144_24750</name>
</gene>
<feature type="domain" description="FAD/NAD(P)-binding" evidence="5">
    <location>
        <begin position="4"/>
        <end position="298"/>
    </location>
</feature>
<accession>A0ABP8H3E4</accession>
<reference evidence="8" key="1">
    <citation type="journal article" date="2019" name="Int. J. Syst. Evol. Microbiol.">
        <title>The Global Catalogue of Microorganisms (GCM) 10K type strain sequencing project: providing services to taxonomists for standard genome sequencing and annotation.</title>
        <authorList>
            <consortium name="The Broad Institute Genomics Platform"/>
            <consortium name="The Broad Institute Genome Sequencing Center for Infectious Disease"/>
            <person name="Wu L."/>
            <person name="Ma J."/>
        </authorList>
    </citation>
    <scope>NUCLEOTIDE SEQUENCE [LARGE SCALE GENOMIC DNA]</scope>
    <source>
        <strain evidence="8">JCM 17666</strain>
    </source>
</reference>
<dbReference type="InterPro" id="IPR023753">
    <property type="entry name" value="FAD/NAD-binding_dom"/>
</dbReference>
<dbReference type="Proteomes" id="UP001501671">
    <property type="component" value="Unassembled WGS sequence"/>
</dbReference>
<proteinExistence type="predicted"/>
<organism evidence="7 8">
    <name type="scientific">Pigmentiphaga soli</name>
    <dbReference type="NCBI Taxonomy" id="1007095"/>
    <lineage>
        <taxon>Bacteria</taxon>
        <taxon>Pseudomonadati</taxon>
        <taxon>Pseudomonadota</taxon>
        <taxon>Betaproteobacteria</taxon>
        <taxon>Burkholderiales</taxon>
        <taxon>Alcaligenaceae</taxon>
        <taxon>Pigmentiphaga</taxon>
    </lineage>
</organism>
<dbReference type="PANTHER" id="PTHR43557">
    <property type="entry name" value="APOPTOSIS-INDUCING FACTOR 1"/>
    <property type="match status" value="1"/>
</dbReference>
<comment type="caution">
    <text evidence="7">The sequence shown here is derived from an EMBL/GenBank/DDBJ whole genome shotgun (WGS) entry which is preliminary data.</text>
</comment>
<evidence type="ECO:0000256" key="4">
    <source>
        <dbReference type="ARBA" id="ARBA00023002"/>
    </source>
</evidence>
<dbReference type="Gene3D" id="3.50.50.60">
    <property type="entry name" value="FAD/NAD(P)-binding domain"/>
    <property type="match status" value="2"/>
</dbReference>